<dbReference type="PATRIC" id="fig|230361.4.peg.1350"/>
<dbReference type="GO" id="GO:0005737">
    <property type="term" value="C:cytoplasm"/>
    <property type="evidence" value="ECO:0007669"/>
    <property type="project" value="TreeGrafter"/>
</dbReference>
<gene>
    <name evidence="11" type="primary">panE</name>
    <name evidence="11" type="ORF">sm9_1306</name>
</gene>
<evidence type="ECO:0000256" key="1">
    <source>
        <dbReference type="ARBA" id="ARBA00004724"/>
    </source>
</evidence>
<dbReference type="InterPro" id="IPR036291">
    <property type="entry name" value="NAD(P)-bd_dom_sf"/>
</dbReference>
<name>A0A0U3CTS0_9EURY</name>
<dbReference type="AlphaFoldDB" id="A0A0U3CTS0"/>
<dbReference type="GeneID" id="26736256"/>
<evidence type="ECO:0000256" key="3">
    <source>
        <dbReference type="ARBA" id="ARBA00022857"/>
    </source>
</evidence>
<comment type="pathway">
    <text evidence="1 8">Cofactor biosynthesis; coenzyme A biosynthesis.</text>
</comment>
<dbReference type="EC" id="1.1.1.169" evidence="8"/>
<keyword evidence="12" id="KW-1185">Reference proteome</keyword>
<dbReference type="RefSeq" id="WP_058739345.1">
    <property type="nucleotide sequence ID" value="NZ_CP011266.1"/>
</dbReference>
<dbReference type="InterPro" id="IPR013328">
    <property type="entry name" value="6PGD_dom2"/>
</dbReference>
<comment type="catalytic activity">
    <reaction evidence="6">
        <text>(R)-pantoate + NADP(+) = 2-dehydropantoate + NADPH + H(+)</text>
        <dbReference type="Rhea" id="RHEA:16233"/>
        <dbReference type="ChEBI" id="CHEBI:11561"/>
        <dbReference type="ChEBI" id="CHEBI:15378"/>
        <dbReference type="ChEBI" id="CHEBI:15980"/>
        <dbReference type="ChEBI" id="CHEBI:57783"/>
        <dbReference type="ChEBI" id="CHEBI:58349"/>
        <dbReference type="EC" id="1.1.1.169"/>
    </reaction>
    <physiologicalReaction direction="right-to-left" evidence="6">
        <dbReference type="Rhea" id="RHEA:16235"/>
    </physiologicalReaction>
</comment>
<evidence type="ECO:0000256" key="2">
    <source>
        <dbReference type="ARBA" id="ARBA00007870"/>
    </source>
</evidence>
<dbReference type="OrthoDB" id="201845at2157"/>
<dbReference type="PANTHER" id="PTHR21708:SF26">
    <property type="entry name" value="2-DEHYDROPANTOATE 2-REDUCTASE"/>
    <property type="match status" value="1"/>
</dbReference>
<dbReference type="Gene3D" id="1.10.1040.10">
    <property type="entry name" value="N-(1-d-carboxylethyl)-l-norvaline Dehydrogenase, domain 2"/>
    <property type="match status" value="1"/>
</dbReference>
<dbReference type="Gene3D" id="3.40.50.720">
    <property type="entry name" value="NAD(P)-binding Rossmann-like Domain"/>
    <property type="match status" value="1"/>
</dbReference>
<sequence length="316" mass="35931">MNILIIGSGAVGIGLGSSLLSQGENVSFLASKKTASKMREDGIKRTGLFTNYSFNPKEFNIYKGYEEIPKNSFDYVLVASKTVSNSEISAKLDMHRDILKNDFTILICQNGFGNDEAYLKYFKTSEVYCARIITGFARPERNISEITVYTEPMLLGSLQGEDISHLQEIADRITASGLNCELTEELDKYLWAKMLYNCSLNPLESILDVTYGKLTENEYTIEIMNKIIDEIFNVLEASPYSTLWKSPDEYRDLFYSKLVPDTYNHYSSTHNDIKRKIKTEIDSLNGKVIELGEKYDVDVSTNRIIYNLIKAIESDF</sequence>
<keyword evidence="3 8" id="KW-0521">NADP</keyword>
<evidence type="ECO:0000259" key="9">
    <source>
        <dbReference type="Pfam" id="PF02558"/>
    </source>
</evidence>
<comment type="catalytic activity">
    <reaction evidence="7">
        <text>(R)-pantoate + NAD(+) = 2-dehydropantoate + NADH + H(+)</text>
        <dbReference type="Rhea" id="RHEA:61292"/>
        <dbReference type="ChEBI" id="CHEBI:11561"/>
        <dbReference type="ChEBI" id="CHEBI:15378"/>
        <dbReference type="ChEBI" id="CHEBI:15980"/>
        <dbReference type="ChEBI" id="CHEBI:57540"/>
        <dbReference type="ChEBI" id="CHEBI:57945"/>
    </reaction>
    <physiologicalReaction direction="right-to-left" evidence="7">
        <dbReference type="Rhea" id="RHEA:61294"/>
    </physiologicalReaction>
</comment>
<evidence type="ECO:0000256" key="8">
    <source>
        <dbReference type="RuleBase" id="RU362068"/>
    </source>
</evidence>
<dbReference type="KEGG" id="mmil:sm9_1306"/>
<accession>A0A0U3CTS0</accession>
<dbReference type="Proteomes" id="UP000067738">
    <property type="component" value="Chromosome"/>
</dbReference>
<protein>
    <recommendedName>
        <fullName evidence="8">2-dehydropantoate 2-reductase</fullName>
        <ecNumber evidence="8">1.1.1.169</ecNumber>
    </recommendedName>
    <alternativeName>
        <fullName evidence="8">Ketopantoate reductase</fullName>
    </alternativeName>
</protein>
<evidence type="ECO:0000313" key="12">
    <source>
        <dbReference type="Proteomes" id="UP000067738"/>
    </source>
</evidence>
<dbReference type="InterPro" id="IPR013752">
    <property type="entry name" value="KPA_reductase"/>
</dbReference>
<dbReference type="InterPro" id="IPR008927">
    <property type="entry name" value="6-PGluconate_DH-like_C_sf"/>
</dbReference>
<evidence type="ECO:0000256" key="4">
    <source>
        <dbReference type="ARBA" id="ARBA00022993"/>
    </source>
</evidence>
<dbReference type="EMBL" id="CP011266">
    <property type="protein sequence ID" value="ALT69087.1"/>
    <property type="molecule type" value="Genomic_DNA"/>
</dbReference>
<dbReference type="InterPro" id="IPR051402">
    <property type="entry name" value="KPR-Related"/>
</dbReference>
<keyword evidence="4 8" id="KW-0173">Coenzyme A biosynthesis</keyword>
<dbReference type="SUPFAM" id="SSF51735">
    <property type="entry name" value="NAD(P)-binding Rossmann-fold domains"/>
    <property type="match status" value="1"/>
</dbReference>
<evidence type="ECO:0000313" key="11">
    <source>
        <dbReference type="EMBL" id="ALT69087.1"/>
    </source>
</evidence>
<dbReference type="Pfam" id="PF08546">
    <property type="entry name" value="ApbA_C"/>
    <property type="match status" value="1"/>
</dbReference>
<proteinExistence type="inferred from homology"/>
<feature type="domain" description="Ketopantoate reductase N-terminal" evidence="9">
    <location>
        <begin position="3"/>
        <end position="148"/>
    </location>
</feature>
<evidence type="ECO:0000256" key="5">
    <source>
        <dbReference type="ARBA" id="ARBA00023002"/>
    </source>
</evidence>
<comment type="similarity">
    <text evidence="2 8">Belongs to the ketopantoate reductase family.</text>
</comment>
<dbReference type="PANTHER" id="PTHR21708">
    <property type="entry name" value="PROBABLE 2-DEHYDROPANTOATE 2-REDUCTASE"/>
    <property type="match status" value="1"/>
</dbReference>
<dbReference type="UniPathway" id="UPA00241"/>
<feature type="domain" description="Ketopantoate reductase C-terminal" evidence="10">
    <location>
        <begin position="187"/>
        <end position="313"/>
    </location>
</feature>
<dbReference type="InterPro" id="IPR003710">
    <property type="entry name" value="ApbA"/>
</dbReference>
<evidence type="ECO:0000259" key="10">
    <source>
        <dbReference type="Pfam" id="PF08546"/>
    </source>
</evidence>
<dbReference type="NCBIfam" id="TIGR00745">
    <property type="entry name" value="apbA_panE"/>
    <property type="match status" value="1"/>
</dbReference>
<organism evidence="11 12">
    <name type="scientific">Methanobrevibacter millerae</name>
    <dbReference type="NCBI Taxonomy" id="230361"/>
    <lineage>
        <taxon>Archaea</taxon>
        <taxon>Methanobacteriati</taxon>
        <taxon>Methanobacteriota</taxon>
        <taxon>Methanomada group</taxon>
        <taxon>Methanobacteria</taxon>
        <taxon>Methanobacteriales</taxon>
        <taxon>Methanobacteriaceae</taxon>
        <taxon>Methanobrevibacter</taxon>
    </lineage>
</organism>
<dbReference type="GO" id="GO:0015937">
    <property type="term" value="P:coenzyme A biosynthetic process"/>
    <property type="evidence" value="ECO:0007669"/>
    <property type="project" value="UniProtKB-UniPathway"/>
</dbReference>
<dbReference type="InterPro" id="IPR013332">
    <property type="entry name" value="KPR_N"/>
</dbReference>
<dbReference type="SUPFAM" id="SSF48179">
    <property type="entry name" value="6-phosphogluconate dehydrogenase C-terminal domain-like"/>
    <property type="match status" value="1"/>
</dbReference>
<comment type="function">
    <text evidence="8">Catalyzes the NADPH-dependent reduction of ketopantoate into pantoic acid.</text>
</comment>
<evidence type="ECO:0000256" key="7">
    <source>
        <dbReference type="ARBA" id="ARBA00048196"/>
    </source>
</evidence>
<evidence type="ECO:0000256" key="6">
    <source>
        <dbReference type="ARBA" id="ARBA00047506"/>
    </source>
</evidence>
<keyword evidence="5 8" id="KW-0560">Oxidoreductase</keyword>
<dbReference type="GO" id="GO:0015940">
    <property type="term" value="P:pantothenate biosynthetic process"/>
    <property type="evidence" value="ECO:0007669"/>
    <property type="project" value="InterPro"/>
</dbReference>
<dbReference type="Pfam" id="PF02558">
    <property type="entry name" value="ApbA"/>
    <property type="match status" value="1"/>
</dbReference>
<reference evidence="11 12" key="1">
    <citation type="submission" date="2015-04" db="EMBL/GenBank/DDBJ databases">
        <title>The complete genome sequence of the rumen methanogen Methanobrevibacter millerae SM9.</title>
        <authorList>
            <person name="Leahy S.C."/>
            <person name="Kelly W.J."/>
            <person name="Pacheco D.M."/>
            <person name="Li D."/>
            <person name="Altermann E."/>
            <person name="Attwood G.T."/>
        </authorList>
    </citation>
    <scope>NUCLEOTIDE SEQUENCE [LARGE SCALE GENOMIC DNA]</scope>
    <source>
        <strain evidence="11 12">SM9</strain>
    </source>
</reference>
<dbReference type="GO" id="GO:0008677">
    <property type="term" value="F:2-dehydropantoate 2-reductase activity"/>
    <property type="evidence" value="ECO:0007669"/>
    <property type="project" value="UniProtKB-EC"/>
</dbReference>